<dbReference type="InterPro" id="IPR018076">
    <property type="entry name" value="T2SS_GspF_dom"/>
</dbReference>
<protein>
    <submittedName>
        <fullName evidence="8">Tight adherence protein B</fullName>
    </submittedName>
</protein>
<feature type="domain" description="Type II secretion system protein GspF" evidence="7">
    <location>
        <begin position="152"/>
        <end position="274"/>
    </location>
</feature>
<evidence type="ECO:0000256" key="2">
    <source>
        <dbReference type="ARBA" id="ARBA00022475"/>
    </source>
</evidence>
<reference evidence="8 9" key="1">
    <citation type="submission" date="2020-07" db="EMBL/GenBank/DDBJ databases">
        <title>Genomic Encyclopedia of Type Strains, Phase IV (KMG-V): Genome sequencing to study the core and pangenomes of soil and plant-associated prokaryotes.</title>
        <authorList>
            <person name="Whitman W."/>
        </authorList>
    </citation>
    <scope>NUCLEOTIDE SEQUENCE [LARGE SCALE GENOMIC DNA]</scope>
    <source>
        <strain evidence="8 9">SAS40</strain>
    </source>
</reference>
<evidence type="ECO:0000256" key="1">
    <source>
        <dbReference type="ARBA" id="ARBA00004651"/>
    </source>
</evidence>
<evidence type="ECO:0000256" key="3">
    <source>
        <dbReference type="ARBA" id="ARBA00022692"/>
    </source>
</evidence>
<organism evidence="8 9">
    <name type="scientific">Pigmentiphaga litoralis</name>
    <dbReference type="NCBI Taxonomy" id="516702"/>
    <lineage>
        <taxon>Bacteria</taxon>
        <taxon>Pseudomonadati</taxon>
        <taxon>Pseudomonadota</taxon>
        <taxon>Betaproteobacteria</taxon>
        <taxon>Burkholderiales</taxon>
        <taxon>Alcaligenaceae</taxon>
        <taxon>Pigmentiphaga</taxon>
    </lineage>
</organism>
<name>A0A7Y9LM71_9BURK</name>
<keyword evidence="3 6" id="KW-0812">Transmembrane</keyword>
<gene>
    <name evidence="8" type="ORF">FHW18_002583</name>
</gene>
<dbReference type="RefSeq" id="WP_179586864.1">
    <property type="nucleotide sequence ID" value="NZ_JACBYR010000001.1"/>
</dbReference>
<evidence type="ECO:0000259" key="7">
    <source>
        <dbReference type="Pfam" id="PF00482"/>
    </source>
</evidence>
<dbReference type="AlphaFoldDB" id="A0A7Y9LM71"/>
<dbReference type="Pfam" id="PF00482">
    <property type="entry name" value="T2SSF"/>
    <property type="match status" value="1"/>
</dbReference>
<comment type="caution">
    <text evidence="8">The sequence shown here is derived from an EMBL/GenBank/DDBJ whole genome shotgun (WGS) entry which is preliminary data.</text>
</comment>
<sequence length="315" mass="34176">MSVAVLGILCMALLLIAAALWLWQSSSARTRRNAASAFVEQQLGRSVASVAAVAAPAPEVSPGRAPMRVSGIGGHWDNLLLRAGMTGDTRFYAPMIGLMVILPLVALLFSGVLAAVIMAGLVVVGTYFRLWYAASKRNAVMVRQLPGLIDGLVRLITIGNSLGSAFHTAVPGVDRPLFDVLERANQLNRAGMELDASLFYVARLYRFRELELVAAVIGVALRFGGRSDMVLERMAGFMRDLQQAREELHALSAEVRLSAWILALLPIFVAGFIVIFNNAMFMGMWDDASGKKMLLGAVFLQVAGSFWLYRMAKSV</sequence>
<feature type="transmembrane region" description="Helical" evidence="6">
    <location>
        <begin position="95"/>
        <end position="128"/>
    </location>
</feature>
<dbReference type="PANTHER" id="PTHR35007:SF1">
    <property type="entry name" value="PILUS ASSEMBLY PROTEIN"/>
    <property type="match status" value="1"/>
</dbReference>
<feature type="transmembrane region" description="Helical" evidence="6">
    <location>
        <begin position="259"/>
        <end position="281"/>
    </location>
</feature>
<keyword evidence="9" id="KW-1185">Reference proteome</keyword>
<dbReference type="GO" id="GO:0005886">
    <property type="term" value="C:plasma membrane"/>
    <property type="evidence" value="ECO:0007669"/>
    <property type="project" value="UniProtKB-SubCell"/>
</dbReference>
<keyword evidence="4 6" id="KW-1133">Transmembrane helix</keyword>
<evidence type="ECO:0000256" key="5">
    <source>
        <dbReference type="ARBA" id="ARBA00023136"/>
    </source>
</evidence>
<feature type="transmembrane region" description="Helical" evidence="6">
    <location>
        <begin position="293"/>
        <end position="309"/>
    </location>
</feature>
<accession>A0A7Y9LM71</accession>
<evidence type="ECO:0000256" key="6">
    <source>
        <dbReference type="SAM" id="Phobius"/>
    </source>
</evidence>
<dbReference type="PANTHER" id="PTHR35007">
    <property type="entry name" value="INTEGRAL MEMBRANE PROTEIN-RELATED"/>
    <property type="match status" value="1"/>
</dbReference>
<dbReference type="EMBL" id="JACBYR010000001">
    <property type="protein sequence ID" value="NYE83312.1"/>
    <property type="molecule type" value="Genomic_DNA"/>
</dbReference>
<keyword evidence="5 6" id="KW-0472">Membrane</keyword>
<keyword evidence="2" id="KW-1003">Cell membrane</keyword>
<evidence type="ECO:0000313" key="9">
    <source>
        <dbReference type="Proteomes" id="UP000542125"/>
    </source>
</evidence>
<evidence type="ECO:0000256" key="4">
    <source>
        <dbReference type="ARBA" id="ARBA00022989"/>
    </source>
</evidence>
<comment type="subcellular location">
    <subcellularLocation>
        <location evidence="1">Cell membrane</location>
        <topology evidence="1">Multi-pass membrane protein</topology>
    </subcellularLocation>
</comment>
<dbReference type="Proteomes" id="UP000542125">
    <property type="component" value="Unassembled WGS sequence"/>
</dbReference>
<evidence type="ECO:0000313" key="8">
    <source>
        <dbReference type="EMBL" id="NYE83312.1"/>
    </source>
</evidence>
<proteinExistence type="predicted"/>